<proteinExistence type="predicted"/>
<dbReference type="Proteomes" id="UP000604046">
    <property type="component" value="Unassembled WGS sequence"/>
</dbReference>
<comment type="caution">
    <text evidence="2">The sequence shown here is derived from an EMBL/GenBank/DDBJ whole genome shotgun (WGS) entry which is preliminary data.</text>
</comment>
<keyword evidence="1" id="KW-1133">Transmembrane helix</keyword>
<name>A0A812MI12_9DINO</name>
<evidence type="ECO:0000313" key="3">
    <source>
        <dbReference type="Proteomes" id="UP000604046"/>
    </source>
</evidence>
<reference evidence="2" key="1">
    <citation type="submission" date="2021-02" db="EMBL/GenBank/DDBJ databases">
        <authorList>
            <person name="Dougan E. K."/>
            <person name="Rhodes N."/>
            <person name="Thang M."/>
            <person name="Chan C."/>
        </authorList>
    </citation>
    <scope>NUCLEOTIDE SEQUENCE</scope>
</reference>
<evidence type="ECO:0000256" key="1">
    <source>
        <dbReference type="SAM" id="Phobius"/>
    </source>
</evidence>
<keyword evidence="1" id="KW-0812">Transmembrane</keyword>
<feature type="transmembrane region" description="Helical" evidence="1">
    <location>
        <begin position="20"/>
        <end position="39"/>
    </location>
</feature>
<dbReference type="AlphaFoldDB" id="A0A812MI12"/>
<organism evidence="2 3">
    <name type="scientific">Symbiodinium natans</name>
    <dbReference type="NCBI Taxonomy" id="878477"/>
    <lineage>
        <taxon>Eukaryota</taxon>
        <taxon>Sar</taxon>
        <taxon>Alveolata</taxon>
        <taxon>Dinophyceae</taxon>
        <taxon>Suessiales</taxon>
        <taxon>Symbiodiniaceae</taxon>
        <taxon>Symbiodinium</taxon>
    </lineage>
</organism>
<gene>
    <name evidence="2" type="ORF">SNAT2548_LOCUS13853</name>
</gene>
<keyword evidence="3" id="KW-1185">Reference proteome</keyword>
<evidence type="ECO:0000313" key="2">
    <source>
        <dbReference type="EMBL" id="CAE7263525.1"/>
    </source>
</evidence>
<sequence>MVPDSIADSVDQRLLRRCRWLAGAFGFGQGCCVNVYLSAAGYLGDRFQDKYFFVWMCAAVYVTPLLVFALARAPMSFTCRDGEA</sequence>
<protein>
    <submittedName>
        <fullName evidence="2">Uncharacterized protein</fullName>
    </submittedName>
</protein>
<dbReference type="EMBL" id="CAJNDS010001524">
    <property type="protein sequence ID" value="CAE7263525.1"/>
    <property type="molecule type" value="Genomic_DNA"/>
</dbReference>
<feature type="transmembrane region" description="Helical" evidence="1">
    <location>
        <begin position="51"/>
        <end position="71"/>
    </location>
</feature>
<dbReference type="OrthoDB" id="10545114at2759"/>
<accession>A0A812MI12</accession>
<keyword evidence="1" id="KW-0472">Membrane</keyword>